<gene>
    <name evidence="2" type="ORF">G4177_00655</name>
</gene>
<proteinExistence type="predicted"/>
<feature type="domain" description="Phosphoribosyltransferase" evidence="1">
    <location>
        <begin position="23"/>
        <end position="165"/>
    </location>
</feature>
<accession>A0ABR9PFI5</accession>
<keyword evidence="3" id="KW-1185">Reference proteome</keyword>
<protein>
    <submittedName>
        <fullName evidence="2">Phosphoribosyl transferase</fullName>
    </submittedName>
</protein>
<evidence type="ECO:0000259" key="1">
    <source>
        <dbReference type="Pfam" id="PF00156"/>
    </source>
</evidence>
<reference evidence="2 3" key="1">
    <citation type="submission" date="2020-02" db="EMBL/GenBank/DDBJ databases">
        <authorList>
            <person name="Babadi Z.K."/>
            <person name="Risdian C."/>
            <person name="Ebrahimipour G.H."/>
            <person name="Wink J."/>
        </authorList>
    </citation>
    <scope>NUCLEOTIDE SEQUENCE [LARGE SCALE GENOMIC DNA]</scope>
    <source>
        <strain evidence="2 3">ZKHCc1 1396</strain>
    </source>
</reference>
<dbReference type="SUPFAM" id="SSF53271">
    <property type="entry name" value="PRTase-like"/>
    <property type="match status" value="1"/>
</dbReference>
<dbReference type="RefSeq" id="WP_193346111.1">
    <property type="nucleotide sequence ID" value="NZ_CBCSIP010000310.1"/>
</dbReference>
<organism evidence="2 3">
    <name type="scientific">Corallococcus soli</name>
    <dbReference type="NCBI Taxonomy" id="2710757"/>
    <lineage>
        <taxon>Bacteria</taxon>
        <taxon>Pseudomonadati</taxon>
        <taxon>Myxococcota</taxon>
        <taxon>Myxococcia</taxon>
        <taxon>Myxococcales</taxon>
        <taxon>Cystobacterineae</taxon>
        <taxon>Myxococcaceae</taxon>
        <taxon>Corallococcus</taxon>
    </lineage>
</organism>
<name>A0ABR9PFI5_9BACT</name>
<keyword evidence="2" id="KW-0808">Transferase</keyword>
<sequence length="231" mass="24556">MRFKDRSDAGQKLAGVLAPYRSADVRVLGLTRGGPSVALEVARALEAPLDLWVARKVRVPGRNTHKLTLGAVTEGGGVFLDAQAAPQSPLSGAPLQDFLRGELEDVEKQARQLRGGPTPDVRGRVVLLVDDGMVTGATMAAALLALQQRGARQRIVAVGVATPVALELIRGRADAVHALMLKVGLREVAEVYDSFPSLSGDELRRWLTRARDSSPARASGVAPDVGGGWWF</sequence>
<dbReference type="CDD" id="cd06223">
    <property type="entry name" value="PRTases_typeI"/>
    <property type="match status" value="1"/>
</dbReference>
<dbReference type="Proteomes" id="UP001516472">
    <property type="component" value="Unassembled WGS sequence"/>
</dbReference>
<dbReference type="EMBL" id="JAAIYO010000001">
    <property type="protein sequence ID" value="MBE4746680.1"/>
    <property type="molecule type" value="Genomic_DNA"/>
</dbReference>
<dbReference type="InterPro" id="IPR000836">
    <property type="entry name" value="PRTase_dom"/>
</dbReference>
<dbReference type="Pfam" id="PF00156">
    <property type="entry name" value="Pribosyltran"/>
    <property type="match status" value="1"/>
</dbReference>
<comment type="caution">
    <text evidence="2">The sequence shown here is derived from an EMBL/GenBank/DDBJ whole genome shotgun (WGS) entry which is preliminary data.</text>
</comment>
<dbReference type="InterPro" id="IPR029057">
    <property type="entry name" value="PRTase-like"/>
</dbReference>
<dbReference type="Gene3D" id="3.30.1310.20">
    <property type="entry name" value="PRTase-like"/>
    <property type="match status" value="1"/>
</dbReference>
<dbReference type="GO" id="GO:0016740">
    <property type="term" value="F:transferase activity"/>
    <property type="evidence" value="ECO:0007669"/>
    <property type="project" value="UniProtKB-KW"/>
</dbReference>
<evidence type="ECO:0000313" key="3">
    <source>
        <dbReference type="Proteomes" id="UP001516472"/>
    </source>
</evidence>
<evidence type="ECO:0000313" key="2">
    <source>
        <dbReference type="EMBL" id="MBE4746680.1"/>
    </source>
</evidence>
<dbReference type="Gene3D" id="3.40.50.2020">
    <property type="match status" value="1"/>
</dbReference>